<keyword evidence="3" id="KW-0547">Nucleotide-binding</keyword>
<dbReference type="EMBL" id="DVGB01000090">
    <property type="protein sequence ID" value="HIR02107.1"/>
    <property type="molecule type" value="Genomic_DNA"/>
</dbReference>
<dbReference type="InterPro" id="IPR003812">
    <property type="entry name" value="Fido"/>
</dbReference>
<dbReference type="Gene3D" id="1.10.3290.10">
    <property type="entry name" value="Fido-like domain"/>
    <property type="match status" value="1"/>
</dbReference>
<reference evidence="9" key="1">
    <citation type="submission" date="2020-10" db="EMBL/GenBank/DDBJ databases">
        <authorList>
            <person name="Gilroy R."/>
        </authorList>
    </citation>
    <scope>NUCLEOTIDE SEQUENCE</scope>
    <source>
        <strain evidence="9">ChiGjej1B1-2707</strain>
    </source>
</reference>
<organism evidence="9 10">
    <name type="scientific">Candidatus Aveggerthella stercoripullorum</name>
    <dbReference type="NCBI Taxonomy" id="2840688"/>
    <lineage>
        <taxon>Bacteria</taxon>
        <taxon>Bacillati</taxon>
        <taxon>Actinomycetota</taxon>
        <taxon>Coriobacteriia</taxon>
        <taxon>Eggerthellales</taxon>
        <taxon>Eggerthellaceae</taxon>
        <taxon>Eggerthellaceae incertae sedis</taxon>
        <taxon>Candidatus Aveggerthella</taxon>
    </lineage>
</organism>
<dbReference type="EC" id="2.7.7.108" evidence="5"/>
<evidence type="ECO:0000256" key="2">
    <source>
        <dbReference type="ARBA" id="ARBA00022695"/>
    </source>
</evidence>
<dbReference type="AlphaFoldDB" id="A0A9D1A119"/>
<evidence type="ECO:0000256" key="3">
    <source>
        <dbReference type="ARBA" id="ARBA00022741"/>
    </source>
</evidence>
<comment type="caution">
    <text evidence="9">The sequence shown here is derived from an EMBL/GenBank/DDBJ whole genome shotgun (WGS) entry which is preliminary data.</text>
</comment>
<protein>
    <recommendedName>
        <fullName evidence="5">protein adenylyltransferase</fullName>
        <ecNumber evidence="5">2.7.7.108</ecNumber>
    </recommendedName>
</protein>
<feature type="domain" description="Fido" evidence="8">
    <location>
        <begin position="61"/>
        <end position="112"/>
    </location>
</feature>
<gene>
    <name evidence="9" type="ORF">IAA69_07605</name>
</gene>
<dbReference type="PANTHER" id="PTHR39560">
    <property type="entry name" value="PROTEIN ADENYLYLTRANSFERASE FIC-RELATED"/>
    <property type="match status" value="1"/>
</dbReference>
<dbReference type="SUPFAM" id="SSF140931">
    <property type="entry name" value="Fic-like"/>
    <property type="match status" value="1"/>
</dbReference>
<evidence type="ECO:0000256" key="5">
    <source>
        <dbReference type="ARBA" id="ARBA00034531"/>
    </source>
</evidence>
<dbReference type="PANTHER" id="PTHR39560:SF1">
    <property type="entry name" value="PROTEIN ADENYLYLTRANSFERASE FIC-RELATED"/>
    <property type="match status" value="1"/>
</dbReference>
<dbReference type="GO" id="GO:0005524">
    <property type="term" value="F:ATP binding"/>
    <property type="evidence" value="ECO:0007669"/>
    <property type="project" value="UniProtKB-KW"/>
</dbReference>
<sequence>MCAVQERHPQGSAGEVKVPAYAKAVLEGISRTAFAHLTCDLVQCDRLSLQPLFARSQPAQRTRRGAQSAIAVEKMPQSTFDEILEKYMEMNVAHPFREGNGRATRMWLDVILRKELGLMVDWSLIGKEEARGRREFYCPPPPIRFR</sequence>
<evidence type="ECO:0000256" key="7">
    <source>
        <dbReference type="ARBA" id="ARBA00048696"/>
    </source>
</evidence>
<evidence type="ECO:0000313" key="10">
    <source>
        <dbReference type="Proteomes" id="UP000824261"/>
    </source>
</evidence>
<comment type="catalytic activity">
    <reaction evidence="7">
        <text>L-tyrosyl-[protein] + ATP = O-(5'-adenylyl)-L-tyrosyl-[protein] + diphosphate</text>
        <dbReference type="Rhea" id="RHEA:54288"/>
        <dbReference type="Rhea" id="RHEA-COMP:10136"/>
        <dbReference type="Rhea" id="RHEA-COMP:13846"/>
        <dbReference type="ChEBI" id="CHEBI:30616"/>
        <dbReference type="ChEBI" id="CHEBI:33019"/>
        <dbReference type="ChEBI" id="CHEBI:46858"/>
        <dbReference type="ChEBI" id="CHEBI:83624"/>
        <dbReference type="EC" id="2.7.7.108"/>
    </reaction>
</comment>
<dbReference type="GO" id="GO:0070733">
    <property type="term" value="F:AMPylase activity"/>
    <property type="evidence" value="ECO:0007669"/>
    <property type="project" value="UniProtKB-EC"/>
</dbReference>
<keyword evidence="2" id="KW-0548">Nucleotidyltransferase</keyword>
<evidence type="ECO:0000313" key="9">
    <source>
        <dbReference type="EMBL" id="HIR02107.1"/>
    </source>
</evidence>
<dbReference type="Pfam" id="PF02661">
    <property type="entry name" value="Fic"/>
    <property type="match status" value="1"/>
</dbReference>
<proteinExistence type="predicted"/>
<reference evidence="9" key="2">
    <citation type="journal article" date="2021" name="PeerJ">
        <title>Extensive microbial diversity within the chicken gut microbiome revealed by metagenomics and culture.</title>
        <authorList>
            <person name="Gilroy R."/>
            <person name="Ravi A."/>
            <person name="Getino M."/>
            <person name="Pursley I."/>
            <person name="Horton D.L."/>
            <person name="Alikhan N.F."/>
            <person name="Baker D."/>
            <person name="Gharbi K."/>
            <person name="Hall N."/>
            <person name="Watson M."/>
            <person name="Adriaenssens E.M."/>
            <person name="Foster-Nyarko E."/>
            <person name="Jarju S."/>
            <person name="Secka A."/>
            <person name="Antonio M."/>
            <person name="Oren A."/>
            <person name="Chaudhuri R.R."/>
            <person name="La Ragione R."/>
            <person name="Hildebrand F."/>
            <person name="Pallen M.J."/>
        </authorList>
    </citation>
    <scope>NUCLEOTIDE SEQUENCE</scope>
    <source>
        <strain evidence="9">ChiGjej1B1-2707</strain>
    </source>
</reference>
<accession>A0A9D1A119</accession>
<comment type="catalytic activity">
    <reaction evidence="6">
        <text>L-threonyl-[protein] + ATP = 3-O-(5'-adenylyl)-L-threonyl-[protein] + diphosphate</text>
        <dbReference type="Rhea" id="RHEA:54292"/>
        <dbReference type="Rhea" id="RHEA-COMP:11060"/>
        <dbReference type="Rhea" id="RHEA-COMP:13847"/>
        <dbReference type="ChEBI" id="CHEBI:30013"/>
        <dbReference type="ChEBI" id="CHEBI:30616"/>
        <dbReference type="ChEBI" id="CHEBI:33019"/>
        <dbReference type="ChEBI" id="CHEBI:138113"/>
        <dbReference type="EC" id="2.7.7.108"/>
    </reaction>
</comment>
<evidence type="ECO:0000256" key="6">
    <source>
        <dbReference type="ARBA" id="ARBA00047939"/>
    </source>
</evidence>
<evidence type="ECO:0000259" key="8">
    <source>
        <dbReference type="Pfam" id="PF02661"/>
    </source>
</evidence>
<keyword evidence="1" id="KW-0808">Transferase</keyword>
<name>A0A9D1A119_9ACTN</name>
<evidence type="ECO:0000256" key="1">
    <source>
        <dbReference type="ARBA" id="ARBA00022679"/>
    </source>
</evidence>
<keyword evidence="4" id="KW-0067">ATP-binding</keyword>
<evidence type="ECO:0000256" key="4">
    <source>
        <dbReference type="ARBA" id="ARBA00022840"/>
    </source>
</evidence>
<dbReference type="GO" id="GO:0051302">
    <property type="term" value="P:regulation of cell division"/>
    <property type="evidence" value="ECO:0007669"/>
    <property type="project" value="TreeGrafter"/>
</dbReference>
<dbReference type="Proteomes" id="UP000824261">
    <property type="component" value="Unassembled WGS sequence"/>
</dbReference>
<dbReference type="InterPro" id="IPR036597">
    <property type="entry name" value="Fido-like_dom_sf"/>
</dbReference>